<dbReference type="Gene3D" id="3.60.110.10">
    <property type="entry name" value="Carbon-nitrogen hydrolase"/>
    <property type="match status" value="1"/>
</dbReference>
<evidence type="ECO:0000313" key="4">
    <source>
        <dbReference type="EMBL" id="OSC32903.1"/>
    </source>
</evidence>
<dbReference type="InterPro" id="IPR003010">
    <property type="entry name" value="C-N_Hydrolase"/>
</dbReference>
<dbReference type="CDD" id="cd07564">
    <property type="entry name" value="nitrilases_CHs"/>
    <property type="match status" value="1"/>
</dbReference>
<dbReference type="SUPFAM" id="SSF56317">
    <property type="entry name" value="Carbon-nitrogen hydrolase"/>
    <property type="match status" value="1"/>
</dbReference>
<accession>A0AA91PD85</accession>
<comment type="caution">
    <text evidence="4">The sequence shown here is derived from an EMBL/GenBank/DDBJ whole genome shotgun (WGS) entry which is preliminary data.</text>
</comment>
<keyword evidence="5" id="KW-1185">Reference proteome</keyword>
<dbReference type="GO" id="GO:0003824">
    <property type="term" value="F:catalytic activity"/>
    <property type="evidence" value="ECO:0007669"/>
    <property type="project" value="InterPro"/>
</dbReference>
<protein>
    <submittedName>
        <fullName evidence="4">Aliphatic nitrilase</fullName>
    </submittedName>
</protein>
<dbReference type="InterPro" id="IPR036526">
    <property type="entry name" value="C-N_Hydrolase_sf"/>
</dbReference>
<comment type="similarity">
    <text evidence="1">Belongs to the carbon-nitrogen hydrolase superfamily. Nitrilase family.</text>
</comment>
<feature type="domain" description="CN hydrolase" evidence="3">
    <location>
        <begin position="7"/>
        <end position="285"/>
    </location>
</feature>
<dbReference type="RefSeq" id="WP_084228765.1">
    <property type="nucleotide sequence ID" value="NZ_AP022594.1"/>
</dbReference>
<evidence type="ECO:0000313" key="5">
    <source>
        <dbReference type="Proteomes" id="UP000193577"/>
    </source>
</evidence>
<dbReference type="PANTHER" id="PTHR46044">
    <property type="entry name" value="NITRILASE"/>
    <property type="match status" value="1"/>
</dbReference>
<dbReference type="AlphaFoldDB" id="A0AA91PD85"/>
<evidence type="ECO:0000259" key="3">
    <source>
        <dbReference type="PROSITE" id="PS50263"/>
    </source>
</evidence>
<dbReference type="EMBL" id="NCXO01000031">
    <property type="protein sequence ID" value="OSC32903.1"/>
    <property type="molecule type" value="Genomic_DNA"/>
</dbReference>
<sequence length="340" mass="36824">MAGLPSVRVAAVLAAPVFLDLPATLDKLDTLVAEAAAGGAQLVVFGESFVAGFPIWNGVLAPIDQHGFHEQLVASSLVVPGPETERLGAIARAHRVVLSVGINERNPDSLGQLWNTNLIFDRRGRVVNHRRKLVATWYERLSWSHGDAHDLCPVELDGWRLGALICGENTNTLARFTLLAQGERIHVASYPPAWPFDGRSTDYDYDLARTIELRAAAHAFEGKVFVVVAATALDAAALEAVAGDDERLRTALTATAPAAMVIGPDGRGVSGPLTEPGILHAELDLQREIIAKQAHDIVGTYNRADIFQLTVDTRRPTILQRRDRPDEPDELDLTSPPGDR</sequence>
<dbReference type="PROSITE" id="PS50263">
    <property type="entry name" value="CN_HYDROLASE"/>
    <property type="match status" value="1"/>
</dbReference>
<dbReference type="PANTHER" id="PTHR46044:SF2">
    <property type="entry name" value="CN HYDROLASE DOMAIN-CONTAINING PROTEIN"/>
    <property type="match status" value="1"/>
</dbReference>
<organism evidence="4 5">
    <name type="scientific">Mycolicibacillus koreensis</name>
    <dbReference type="NCBI Taxonomy" id="1069220"/>
    <lineage>
        <taxon>Bacteria</taxon>
        <taxon>Bacillati</taxon>
        <taxon>Actinomycetota</taxon>
        <taxon>Actinomycetes</taxon>
        <taxon>Mycobacteriales</taxon>
        <taxon>Mycobacteriaceae</taxon>
        <taxon>Mycolicibacillus</taxon>
    </lineage>
</organism>
<gene>
    <name evidence="4" type="ORF">B8W67_13530</name>
</gene>
<evidence type="ECO:0000256" key="2">
    <source>
        <dbReference type="SAM" id="MobiDB-lite"/>
    </source>
</evidence>
<reference evidence="4 5" key="1">
    <citation type="submission" date="2017-04" db="EMBL/GenBank/DDBJ databases">
        <title>The new phylogeny of genus Mycobacterium.</title>
        <authorList>
            <person name="Tortoli E."/>
            <person name="Trovato A."/>
            <person name="Cirillo D.M."/>
        </authorList>
    </citation>
    <scope>NUCLEOTIDE SEQUENCE [LARGE SCALE GENOMIC DNA]</scope>
    <source>
        <strain evidence="4 5">KCTC 19819</strain>
    </source>
</reference>
<dbReference type="InterPro" id="IPR044149">
    <property type="entry name" value="Nitrilases_CHs"/>
</dbReference>
<feature type="region of interest" description="Disordered" evidence="2">
    <location>
        <begin position="317"/>
        <end position="340"/>
    </location>
</feature>
<name>A0AA91PD85_9MYCO</name>
<proteinExistence type="inferred from homology"/>
<dbReference type="Proteomes" id="UP000193577">
    <property type="component" value="Unassembled WGS sequence"/>
</dbReference>
<dbReference type="Pfam" id="PF00795">
    <property type="entry name" value="CN_hydrolase"/>
    <property type="match status" value="1"/>
</dbReference>
<evidence type="ECO:0000256" key="1">
    <source>
        <dbReference type="ARBA" id="ARBA00008129"/>
    </source>
</evidence>